<dbReference type="PANTHER" id="PTHR45768:SF54">
    <property type="entry name" value="RING-H2 FINGER PROTEIN ATL47-LIKE"/>
    <property type="match status" value="1"/>
</dbReference>
<dbReference type="PROSITE" id="PS50089">
    <property type="entry name" value="ZF_RING_2"/>
    <property type="match status" value="1"/>
</dbReference>
<dbReference type="FunFam" id="3.30.40.10:FF:000231">
    <property type="entry name" value="RING-H2 finger protein ATL46"/>
    <property type="match status" value="1"/>
</dbReference>
<evidence type="ECO:0000256" key="6">
    <source>
        <dbReference type="ARBA" id="ARBA00022692"/>
    </source>
</evidence>
<dbReference type="Proteomes" id="UP000325081">
    <property type="component" value="Unassembled WGS sequence"/>
</dbReference>
<evidence type="ECO:0000256" key="4">
    <source>
        <dbReference type="ARBA" id="ARBA00012483"/>
    </source>
</evidence>
<dbReference type="EC" id="2.3.2.27" evidence="4"/>
<proteinExistence type="inferred from homology"/>
<protein>
    <recommendedName>
        <fullName evidence="4">RING-type E3 ubiquitin transferase</fullName>
        <ecNumber evidence="4">2.3.2.27</ecNumber>
    </recommendedName>
</protein>
<evidence type="ECO:0000256" key="13">
    <source>
        <dbReference type="ARBA" id="ARBA00024209"/>
    </source>
</evidence>
<dbReference type="EMBL" id="BKCP01012403">
    <property type="protein sequence ID" value="GER55975.1"/>
    <property type="molecule type" value="Genomic_DNA"/>
</dbReference>
<sequence length="323" mass="34489">MSWVQWSLGSKISPAVLLIIVLVAVVLFASALVHLLVRYLSKPRSTNFRDFPDSPAASGGAAYQRQLQQLFHLHDAGLDQAFIDALPVFPYEDIVTGSSAEPFDCAVCLCEFREHDRLRLLPSCSHAFHVECIDTWLLSSSSCPLCRGVISSSGVSFENPFFHFENSGDGGGGVSGTSVEGEVGNGGAISGRRVFSVRLGKFRNVNSNCSNNNENNGGNREIGVGESSSFNGTGDLDARRCFSMGSFQYVVADLDLQVAALCSGGGGGRGRGQNCNFTFGDGVVSGGEVEGKRIYSGGKGESFSVSKIWLWSKKGKDEFPSLP</sequence>
<keyword evidence="10" id="KW-0862">Zinc</keyword>
<evidence type="ECO:0000256" key="9">
    <source>
        <dbReference type="ARBA" id="ARBA00022786"/>
    </source>
</evidence>
<gene>
    <name evidence="17" type="ORF">STAS_33672</name>
</gene>
<comment type="similarity">
    <text evidence="13">Belongs to the RING-type zinc finger family. ATL subfamily.</text>
</comment>
<keyword evidence="5" id="KW-0808">Transferase</keyword>
<evidence type="ECO:0000256" key="3">
    <source>
        <dbReference type="ARBA" id="ARBA00004906"/>
    </source>
</evidence>
<evidence type="ECO:0000256" key="1">
    <source>
        <dbReference type="ARBA" id="ARBA00000900"/>
    </source>
</evidence>
<evidence type="ECO:0000259" key="16">
    <source>
        <dbReference type="PROSITE" id="PS50089"/>
    </source>
</evidence>
<evidence type="ECO:0000313" key="18">
    <source>
        <dbReference type="Proteomes" id="UP000325081"/>
    </source>
</evidence>
<dbReference type="OrthoDB" id="8062037at2759"/>
<dbReference type="InterPro" id="IPR013083">
    <property type="entry name" value="Znf_RING/FYVE/PHD"/>
</dbReference>
<comment type="caution">
    <text evidence="17">The sequence shown here is derived from an EMBL/GenBank/DDBJ whole genome shotgun (WGS) entry which is preliminary data.</text>
</comment>
<keyword evidence="11 15" id="KW-1133">Transmembrane helix</keyword>
<evidence type="ECO:0000256" key="2">
    <source>
        <dbReference type="ARBA" id="ARBA00004167"/>
    </source>
</evidence>
<comment type="pathway">
    <text evidence="3">Protein modification; protein ubiquitination.</text>
</comment>
<dbReference type="GO" id="GO:0061630">
    <property type="term" value="F:ubiquitin protein ligase activity"/>
    <property type="evidence" value="ECO:0007669"/>
    <property type="project" value="UniProtKB-EC"/>
</dbReference>
<evidence type="ECO:0000313" key="17">
    <source>
        <dbReference type="EMBL" id="GER55975.1"/>
    </source>
</evidence>
<keyword evidence="12 15" id="KW-0472">Membrane</keyword>
<evidence type="ECO:0000256" key="14">
    <source>
        <dbReference type="PROSITE-ProRule" id="PRU00175"/>
    </source>
</evidence>
<accession>A0A5A7RFI4</accession>
<evidence type="ECO:0000256" key="8">
    <source>
        <dbReference type="ARBA" id="ARBA00022771"/>
    </source>
</evidence>
<dbReference type="GO" id="GO:0008270">
    <property type="term" value="F:zinc ion binding"/>
    <property type="evidence" value="ECO:0007669"/>
    <property type="project" value="UniProtKB-KW"/>
</dbReference>
<dbReference type="Pfam" id="PF13639">
    <property type="entry name" value="zf-RING_2"/>
    <property type="match status" value="1"/>
</dbReference>
<dbReference type="InterPro" id="IPR001841">
    <property type="entry name" value="Znf_RING"/>
</dbReference>
<evidence type="ECO:0000256" key="5">
    <source>
        <dbReference type="ARBA" id="ARBA00022679"/>
    </source>
</evidence>
<reference evidence="18" key="1">
    <citation type="journal article" date="2019" name="Curr. Biol.">
        <title>Genome Sequence of Striga asiatica Provides Insight into the Evolution of Plant Parasitism.</title>
        <authorList>
            <person name="Yoshida S."/>
            <person name="Kim S."/>
            <person name="Wafula E.K."/>
            <person name="Tanskanen J."/>
            <person name="Kim Y.M."/>
            <person name="Honaas L."/>
            <person name="Yang Z."/>
            <person name="Spallek T."/>
            <person name="Conn C.E."/>
            <person name="Ichihashi Y."/>
            <person name="Cheong K."/>
            <person name="Cui S."/>
            <person name="Der J.P."/>
            <person name="Gundlach H."/>
            <person name="Jiao Y."/>
            <person name="Hori C."/>
            <person name="Ishida J.K."/>
            <person name="Kasahara H."/>
            <person name="Kiba T."/>
            <person name="Kim M.S."/>
            <person name="Koo N."/>
            <person name="Laohavisit A."/>
            <person name="Lee Y.H."/>
            <person name="Lumba S."/>
            <person name="McCourt P."/>
            <person name="Mortimer J.C."/>
            <person name="Mutuku J.M."/>
            <person name="Nomura T."/>
            <person name="Sasaki-Sekimoto Y."/>
            <person name="Seto Y."/>
            <person name="Wang Y."/>
            <person name="Wakatake T."/>
            <person name="Sakakibara H."/>
            <person name="Demura T."/>
            <person name="Yamaguchi S."/>
            <person name="Yoneyama K."/>
            <person name="Manabe R.I."/>
            <person name="Nelson D.C."/>
            <person name="Schulman A.H."/>
            <person name="Timko M.P."/>
            <person name="dePamphilis C.W."/>
            <person name="Choi D."/>
            <person name="Shirasu K."/>
        </authorList>
    </citation>
    <scope>NUCLEOTIDE SEQUENCE [LARGE SCALE GENOMIC DNA]</scope>
    <source>
        <strain evidence="18">cv. UVA1</strain>
    </source>
</reference>
<dbReference type="GO" id="GO:0031625">
    <property type="term" value="F:ubiquitin protein ligase binding"/>
    <property type="evidence" value="ECO:0007669"/>
    <property type="project" value="TreeGrafter"/>
</dbReference>
<name>A0A5A7RFI4_STRAF</name>
<organism evidence="17 18">
    <name type="scientific">Striga asiatica</name>
    <name type="common">Asiatic witchweed</name>
    <name type="synonym">Buchnera asiatica</name>
    <dbReference type="NCBI Taxonomy" id="4170"/>
    <lineage>
        <taxon>Eukaryota</taxon>
        <taxon>Viridiplantae</taxon>
        <taxon>Streptophyta</taxon>
        <taxon>Embryophyta</taxon>
        <taxon>Tracheophyta</taxon>
        <taxon>Spermatophyta</taxon>
        <taxon>Magnoliopsida</taxon>
        <taxon>eudicotyledons</taxon>
        <taxon>Gunneridae</taxon>
        <taxon>Pentapetalae</taxon>
        <taxon>asterids</taxon>
        <taxon>lamiids</taxon>
        <taxon>Lamiales</taxon>
        <taxon>Orobanchaceae</taxon>
        <taxon>Buchnereae</taxon>
        <taxon>Striga</taxon>
    </lineage>
</organism>
<keyword evidence="8 14" id="KW-0863">Zinc-finger</keyword>
<evidence type="ECO:0000256" key="7">
    <source>
        <dbReference type="ARBA" id="ARBA00022723"/>
    </source>
</evidence>
<dbReference type="CDD" id="cd16461">
    <property type="entry name" value="RING-H2_EL5-like"/>
    <property type="match status" value="1"/>
</dbReference>
<evidence type="ECO:0000256" key="10">
    <source>
        <dbReference type="ARBA" id="ARBA00022833"/>
    </source>
</evidence>
<feature type="domain" description="RING-type" evidence="16">
    <location>
        <begin position="105"/>
        <end position="147"/>
    </location>
</feature>
<dbReference type="AlphaFoldDB" id="A0A5A7RFI4"/>
<keyword evidence="18" id="KW-1185">Reference proteome</keyword>
<evidence type="ECO:0000256" key="15">
    <source>
        <dbReference type="SAM" id="Phobius"/>
    </source>
</evidence>
<evidence type="ECO:0000256" key="12">
    <source>
        <dbReference type="ARBA" id="ARBA00023136"/>
    </source>
</evidence>
<dbReference type="GO" id="GO:0016020">
    <property type="term" value="C:membrane"/>
    <property type="evidence" value="ECO:0007669"/>
    <property type="project" value="UniProtKB-SubCell"/>
</dbReference>
<dbReference type="Gene3D" id="3.30.40.10">
    <property type="entry name" value="Zinc/RING finger domain, C3HC4 (zinc finger)"/>
    <property type="match status" value="1"/>
</dbReference>
<evidence type="ECO:0000256" key="11">
    <source>
        <dbReference type="ARBA" id="ARBA00022989"/>
    </source>
</evidence>
<dbReference type="SMART" id="SM00184">
    <property type="entry name" value="RING"/>
    <property type="match status" value="1"/>
</dbReference>
<comment type="catalytic activity">
    <reaction evidence="1">
        <text>S-ubiquitinyl-[E2 ubiquitin-conjugating enzyme]-L-cysteine + [acceptor protein]-L-lysine = [E2 ubiquitin-conjugating enzyme]-L-cysteine + N(6)-ubiquitinyl-[acceptor protein]-L-lysine.</text>
        <dbReference type="EC" id="2.3.2.27"/>
    </reaction>
</comment>
<keyword evidence="9" id="KW-0833">Ubl conjugation pathway</keyword>
<keyword evidence="7" id="KW-0479">Metal-binding</keyword>
<dbReference type="PANTHER" id="PTHR45768">
    <property type="entry name" value="E3 UBIQUITIN-PROTEIN LIGASE RNF13-LIKE"/>
    <property type="match status" value="1"/>
</dbReference>
<dbReference type="SUPFAM" id="SSF57850">
    <property type="entry name" value="RING/U-box"/>
    <property type="match status" value="1"/>
</dbReference>
<keyword evidence="6 15" id="KW-0812">Transmembrane</keyword>
<comment type="subcellular location">
    <subcellularLocation>
        <location evidence="2">Membrane</location>
        <topology evidence="2">Single-pass membrane protein</topology>
    </subcellularLocation>
</comment>
<feature type="transmembrane region" description="Helical" evidence="15">
    <location>
        <begin position="12"/>
        <end position="37"/>
    </location>
</feature>